<evidence type="ECO:0000259" key="4">
    <source>
        <dbReference type="Pfam" id="PF01464"/>
    </source>
</evidence>
<dbReference type="AlphaFoldDB" id="A0A109JIB8"/>
<proteinExistence type="inferred from homology"/>
<comment type="similarity">
    <text evidence="2">Belongs to the virb1 family.</text>
</comment>
<gene>
    <name evidence="5" type="ORF">AS156_16155</name>
</gene>
<accession>A0A109JIB8</accession>
<comment type="similarity">
    <text evidence="1">Belongs to the transglycosylase Slt family.</text>
</comment>
<dbReference type="Pfam" id="PF01464">
    <property type="entry name" value="SLT"/>
    <property type="match status" value="1"/>
</dbReference>
<dbReference type="PANTHER" id="PTHR37423">
    <property type="entry name" value="SOLUBLE LYTIC MUREIN TRANSGLYCOSYLASE-RELATED"/>
    <property type="match status" value="1"/>
</dbReference>
<comment type="caution">
    <text evidence="5">The sequence shown here is derived from an EMBL/GenBank/DDBJ whole genome shotgun (WGS) entry which is preliminary data.</text>
</comment>
<protein>
    <recommendedName>
        <fullName evidence="4">Transglycosylase SLT domain-containing protein</fullName>
    </recommendedName>
</protein>
<dbReference type="InterPro" id="IPR008258">
    <property type="entry name" value="Transglycosylase_SLT_dom_1"/>
</dbReference>
<evidence type="ECO:0000313" key="6">
    <source>
        <dbReference type="Proteomes" id="UP000057737"/>
    </source>
</evidence>
<dbReference type="CDD" id="cd00254">
    <property type="entry name" value="LT-like"/>
    <property type="match status" value="1"/>
</dbReference>
<evidence type="ECO:0000313" key="5">
    <source>
        <dbReference type="EMBL" id="KWV49336.1"/>
    </source>
</evidence>
<dbReference type="Proteomes" id="UP000057737">
    <property type="component" value="Unassembled WGS sequence"/>
</dbReference>
<feature type="domain" description="Transglycosylase SLT" evidence="4">
    <location>
        <begin position="37"/>
        <end position="135"/>
    </location>
</feature>
<keyword evidence="6" id="KW-1185">Reference proteome</keyword>
<dbReference type="PANTHER" id="PTHR37423:SF2">
    <property type="entry name" value="MEMBRANE-BOUND LYTIC MUREIN TRANSGLYCOSYLASE C"/>
    <property type="match status" value="1"/>
</dbReference>
<dbReference type="EMBL" id="LNCU01000102">
    <property type="protein sequence ID" value="KWV49336.1"/>
    <property type="molecule type" value="Genomic_DNA"/>
</dbReference>
<evidence type="ECO:0000256" key="1">
    <source>
        <dbReference type="ARBA" id="ARBA00007734"/>
    </source>
</evidence>
<name>A0A109JIB8_9BRAD</name>
<sequence length="229" mass="24589">MPLLLHLTSSQNAALAEASSTVIPVVDQFGDPFAAFIEEGARRFAIPADWIRSILSIESAGDVHATSTKGAMGLMQIMPATWTELRRRYHLGNDPYDPRDNILAGTAYLRELFGRYGWPGALAAYNAGPSRYERHLAGGLLPDETRAYVAKFAGRLGVGLPPMSTAARQRSAASTPFAARSDLTRRQDQPSAFVSLSDARTAASRDDVSAMIPRGKGVFVARSGLGTPP</sequence>
<evidence type="ECO:0000256" key="2">
    <source>
        <dbReference type="ARBA" id="ARBA00009387"/>
    </source>
</evidence>
<evidence type="ECO:0000256" key="3">
    <source>
        <dbReference type="SAM" id="MobiDB-lite"/>
    </source>
</evidence>
<dbReference type="SUPFAM" id="SSF53955">
    <property type="entry name" value="Lysozyme-like"/>
    <property type="match status" value="1"/>
</dbReference>
<dbReference type="OrthoDB" id="9801695at2"/>
<dbReference type="Gene3D" id="1.10.530.10">
    <property type="match status" value="1"/>
</dbReference>
<reference evidence="5 6" key="1">
    <citation type="submission" date="2015-11" db="EMBL/GenBank/DDBJ databases">
        <title>Draft Genome Sequence of the Strain BR 10303 (Bradyrhizobium sp.) isolated from nodules of Centrolobium paraense.</title>
        <authorList>
            <person name="Zelli J.E."/>
            <person name="Simoes-Araujo J.L."/>
            <person name="Barauna A.C."/>
            <person name="Silva K."/>
        </authorList>
    </citation>
    <scope>NUCLEOTIDE SEQUENCE [LARGE SCALE GENOMIC DNA]</scope>
    <source>
        <strain evidence="5 6">BR 10303</strain>
    </source>
</reference>
<dbReference type="InterPro" id="IPR023346">
    <property type="entry name" value="Lysozyme-like_dom_sf"/>
</dbReference>
<organism evidence="5 6">
    <name type="scientific">Bradyrhizobium macuxiense</name>
    <dbReference type="NCBI Taxonomy" id="1755647"/>
    <lineage>
        <taxon>Bacteria</taxon>
        <taxon>Pseudomonadati</taxon>
        <taxon>Pseudomonadota</taxon>
        <taxon>Alphaproteobacteria</taxon>
        <taxon>Hyphomicrobiales</taxon>
        <taxon>Nitrobacteraceae</taxon>
        <taxon>Bradyrhizobium</taxon>
    </lineage>
</organism>
<feature type="region of interest" description="Disordered" evidence="3">
    <location>
        <begin position="167"/>
        <end position="198"/>
    </location>
</feature>